<proteinExistence type="predicted"/>
<reference evidence="1 2" key="1">
    <citation type="submission" date="2023-07" db="EMBL/GenBank/DDBJ databases">
        <title>Sequencing the genomes of 1000 actinobacteria strains.</title>
        <authorList>
            <person name="Klenk H.-P."/>
        </authorList>
    </citation>
    <scope>NUCLEOTIDE SEQUENCE [LARGE SCALE GENOMIC DNA]</scope>
    <source>
        <strain evidence="1 2">DSM 43749</strain>
    </source>
</reference>
<dbReference type="Proteomes" id="UP001268819">
    <property type="component" value="Unassembled WGS sequence"/>
</dbReference>
<organism evidence="1 2">
    <name type="scientific">Saccharothrix longispora</name>
    <dbReference type="NCBI Taxonomy" id="33920"/>
    <lineage>
        <taxon>Bacteria</taxon>
        <taxon>Bacillati</taxon>
        <taxon>Actinomycetota</taxon>
        <taxon>Actinomycetes</taxon>
        <taxon>Pseudonocardiales</taxon>
        <taxon>Pseudonocardiaceae</taxon>
        <taxon>Saccharothrix</taxon>
    </lineage>
</organism>
<keyword evidence="2" id="KW-1185">Reference proteome</keyword>
<dbReference type="SUPFAM" id="SSF116734">
    <property type="entry name" value="DNA methylase specificity domain"/>
    <property type="match status" value="1"/>
</dbReference>
<sequence length="58" mass="6307">MGEQQKIVDQIRQANDQVDLLMGAADRQLGVLAERRQALITAAVTGQLDVMTARSGVR</sequence>
<evidence type="ECO:0000313" key="1">
    <source>
        <dbReference type="EMBL" id="MDR6596372.1"/>
    </source>
</evidence>
<dbReference type="EMBL" id="JAVDSG010000001">
    <property type="protein sequence ID" value="MDR6596372.1"/>
    <property type="molecule type" value="Genomic_DNA"/>
</dbReference>
<gene>
    <name evidence="1" type="ORF">J2S66_004756</name>
</gene>
<protein>
    <submittedName>
        <fullName evidence="1">Uncharacterized protein</fullName>
    </submittedName>
</protein>
<evidence type="ECO:0000313" key="2">
    <source>
        <dbReference type="Proteomes" id="UP001268819"/>
    </source>
</evidence>
<name>A0ABU1Q0G7_9PSEU</name>
<comment type="caution">
    <text evidence="1">The sequence shown here is derived from an EMBL/GenBank/DDBJ whole genome shotgun (WGS) entry which is preliminary data.</text>
</comment>
<accession>A0ABU1Q0G7</accession>